<dbReference type="CDD" id="cd17321">
    <property type="entry name" value="MFS_MMR_MDR_like"/>
    <property type="match status" value="1"/>
</dbReference>
<dbReference type="InterPro" id="IPR020846">
    <property type="entry name" value="MFS_dom"/>
</dbReference>
<feature type="transmembrane region" description="Helical" evidence="6">
    <location>
        <begin position="262"/>
        <end position="283"/>
    </location>
</feature>
<feature type="transmembrane region" description="Helical" evidence="6">
    <location>
        <begin position="101"/>
        <end position="123"/>
    </location>
</feature>
<organism evidence="8 9">
    <name type="scientific">Humibacter ginsenosidimutans</name>
    <dbReference type="NCBI Taxonomy" id="2599293"/>
    <lineage>
        <taxon>Bacteria</taxon>
        <taxon>Bacillati</taxon>
        <taxon>Actinomycetota</taxon>
        <taxon>Actinomycetes</taxon>
        <taxon>Micrococcales</taxon>
        <taxon>Microbacteriaceae</taxon>
        <taxon>Humibacter</taxon>
    </lineage>
</organism>
<keyword evidence="9" id="KW-1185">Reference proteome</keyword>
<evidence type="ECO:0000313" key="8">
    <source>
        <dbReference type="EMBL" id="QDZ14600.1"/>
    </source>
</evidence>
<feature type="transmembrane region" description="Helical" evidence="6">
    <location>
        <begin position="165"/>
        <end position="185"/>
    </location>
</feature>
<evidence type="ECO:0000256" key="3">
    <source>
        <dbReference type="ARBA" id="ARBA00022692"/>
    </source>
</evidence>
<evidence type="ECO:0000259" key="7">
    <source>
        <dbReference type="PROSITE" id="PS50850"/>
    </source>
</evidence>
<dbReference type="InterPro" id="IPR011701">
    <property type="entry name" value="MFS"/>
</dbReference>
<reference evidence="8 9" key="1">
    <citation type="submission" date="2019-07" db="EMBL/GenBank/DDBJ databases">
        <title>Full genome sequence of Humibacter sp. WJ7-1.</title>
        <authorList>
            <person name="Im W.-T."/>
        </authorList>
    </citation>
    <scope>NUCLEOTIDE SEQUENCE [LARGE SCALE GENOMIC DNA]</scope>
    <source>
        <strain evidence="8 9">WJ7-1</strain>
    </source>
</reference>
<feature type="transmembrane region" description="Helical" evidence="6">
    <location>
        <begin position="76"/>
        <end position="95"/>
    </location>
</feature>
<feature type="transmembrane region" description="Helical" evidence="6">
    <location>
        <begin position="135"/>
        <end position="159"/>
    </location>
</feature>
<evidence type="ECO:0000256" key="1">
    <source>
        <dbReference type="ARBA" id="ARBA00004651"/>
    </source>
</evidence>
<dbReference type="GO" id="GO:0022857">
    <property type="term" value="F:transmembrane transporter activity"/>
    <property type="evidence" value="ECO:0007669"/>
    <property type="project" value="InterPro"/>
</dbReference>
<comment type="subcellular location">
    <subcellularLocation>
        <location evidence="1">Cell membrane</location>
        <topology evidence="1">Multi-pass membrane protein</topology>
    </subcellularLocation>
</comment>
<feature type="transmembrane region" description="Helical" evidence="6">
    <location>
        <begin position="197"/>
        <end position="217"/>
    </location>
</feature>
<accession>A0A5B8M4V5</accession>
<gene>
    <name evidence="8" type="ORF">FPZ11_07375</name>
</gene>
<dbReference type="PROSITE" id="PS50850">
    <property type="entry name" value="MFS"/>
    <property type="match status" value="1"/>
</dbReference>
<dbReference type="Gene3D" id="1.20.1250.20">
    <property type="entry name" value="MFS general substrate transporter like domains"/>
    <property type="match status" value="1"/>
</dbReference>
<keyword evidence="5 6" id="KW-0472">Membrane</keyword>
<keyword evidence="3 6" id="KW-0812">Transmembrane</keyword>
<proteinExistence type="predicted"/>
<dbReference type="KEGG" id="huw:FPZ11_07375"/>
<protein>
    <submittedName>
        <fullName evidence="8">MFS transporter</fullName>
    </submittedName>
</protein>
<dbReference type="EMBL" id="CP042305">
    <property type="protein sequence ID" value="QDZ14600.1"/>
    <property type="molecule type" value="Genomic_DNA"/>
</dbReference>
<dbReference type="OrthoDB" id="4080117at2"/>
<feature type="transmembrane region" description="Helical" evidence="6">
    <location>
        <begin position="45"/>
        <end position="64"/>
    </location>
</feature>
<feature type="transmembrane region" description="Helical" evidence="6">
    <location>
        <begin position="424"/>
        <end position="444"/>
    </location>
</feature>
<dbReference type="SUPFAM" id="SSF103473">
    <property type="entry name" value="MFS general substrate transporter"/>
    <property type="match status" value="1"/>
</dbReference>
<feature type="domain" description="Major facilitator superfamily (MFS) profile" evidence="7">
    <location>
        <begin position="10"/>
        <end position="448"/>
    </location>
</feature>
<dbReference type="GO" id="GO:0005886">
    <property type="term" value="C:plasma membrane"/>
    <property type="evidence" value="ECO:0007669"/>
    <property type="project" value="UniProtKB-SubCell"/>
</dbReference>
<dbReference type="InterPro" id="IPR036259">
    <property type="entry name" value="MFS_trans_sf"/>
</dbReference>
<dbReference type="Pfam" id="PF07690">
    <property type="entry name" value="MFS_1"/>
    <property type="match status" value="1"/>
</dbReference>
<dbReference type="PANTHER" id="PTHR42718:SF9">
    <property type="entry name" value="MAJOR FACILITATOR SUPERFAMILY MULTIDRUG TRANSPORTER MFSC"/>
    <property type="match status" value="1"/>
</dbReference>
<evidence type="ECO:0000313" key="9">
    <source>
        <dbReference type="Proteomes" id="UP000320216"/>
    </source>
</evidence>
<evidence type="ECO:0000256" key="5">
    <source>
        <dbReference type="ARBA" id="ARBA00023136"/>
    </source>
</evidence>
<keyword evidence="4 6" id="KW-1133">Transmembrane helix</keyword>
<evidence type="ECO:0000256" key="2">
    <source>
        <dbReference type="ARBA" id="ARBA00022448"/>
    </source>
</evidence>
<feature type="transmembrane region" description="Helical" evidence="6">
    <location>
        <begin position="223"/>
        <end position="241"/>
    </location>
</feature>
<dbReference type="RefSeq" id="WP_146319663.1">
    <property type="nucleotide sequence ID" value="NZ_CP042305.1"/>
</dbReference>
<feature type="transmembrane region" description="Helical" evidence="6">
    <location>
        <begin position="325"/>
        <end position="347"/>
    </location>
</feature>
<evidence type="ECO:0000256" key="4">
    <source>
        <dbReference type="ARBA" id="ARBA00022989"/>
    </source>
</evidence>
<feature type="transmembrane region" description="Helical" evidence="6">
    <location>
        <begin position="12"/>
        <end position="33"/>
    </location>
</feature>
<dbReference type="PANTHER" id="PTHR42718">
    <property type="entry name" value="MAJOR FACILITATOR SUPERFAMILY MULTIDRUG TRANSPORTER MFSC"/>
    <property type="match status" value="1"/>
</dbReference>
<keyword evidence="2" id="KW-0813">Transport</keyword>
<dbReference type="Proteomes" id="UP000320216">
    <property type="component" value="Chromosome"/>
</dbReference>
<evidence type="ECO:0000256" key="6">
    <source>
        <dbReference type="SAM" id="Phobius"/>
    </source>
</evidence>
<dbReference type="AlphaFoldDB" id="A0A5B8M4V5"/>
<feature type="transmembrane region" description="Helical" evidence="6">
    <location>
        <begin position="353"/>
        <end position="377"/>
    </location>
</feature>
<name>A0A5B8M4V5_9MICO</name>
<sequence>MTPASARWPLRLALCVGYFLVLLDVTIVNVALPQIGSDLNAGASGLAWVVDAYSVPLAALLLAAGGIGDRLGHRRVVLLGLVGFGTSSVLCALAPAVGMLIAARAVQGVGAALMLPGTLALLVENAADENARSRLVGVWAAIGGAALPAGPLIGGLLVQTAGWRAVFWLSVPVIALALVPVLRLPGSGAGRRRDDPVDWGGAGLLVAGLACLVTAIIQGPDLPWLGVPLGVIAVGLAAWFVSVERRTAHPLLSIPHRTRGALAAACAVAGLMNLCVLGALFLLTQLFQDVHSFDPLTAGLSTLPAMLPLPLLGAPSGRLTARIGVWHTSALGLLVSAIGFAGIACTAGGSNMALLFCLAVWGAGLGILTPAIVTAALRAAPGSPGAASGVSNTSRQTGGALGVAIFAAIAGPADGLGFVSHSLALFLAGSAAFAVAGMLCFAAARRRSWR</sequence>
<dbReference type="Gene3D" id="1.20.1720.10">
    <property type="entry name" value="Multidrug resistance protein D"/>
    <property type="match status" value="1"/>
</dbReference>